<organism evidence="12 13">
    <name type="scientific">Tilletiopsis washingtonensis</name>
    <dbReference type="NCBI Taxonomy" id="58919"/>
    <lineage>
        <taxon>Eukaryota</taxon>
        <taxon>Fungi</taxon>
        <taxon>Dikarya</taxon>
        <taxon>Basidiomycota</taxon>
        <taxon>Ustilaginomycotina</taxon>
        <taxon>Exobasidiomycetes</taxon>
        <taxon>Entylomatales</taxon>
        <taxon>Entylomatales incertae sedis</taxon>
        <taxon>Tilletiopsis</taxon>
    </lineage>
</organism>
<dbReference type="InterPro" id="IPR018108">
    <property type="entry name" value="MCP_transmembrane"/>
</dbReference>
<dbReference type="GO" id="GO:0015228">
    <property type="term" value="F:coenzyme A transmembrane transporter activity"/>
    <property type="evidence" value="ECO:0007669"/>
    <property type="project" value="TreeGrafter"/>
</dbReference>
<evidence type="ECO:0000256" key="4">
    <source>
        <dbReference type="ARBA" id="ARBA00022692"/>
    </source>
</evidence>
<comment type="similarity">
    <text evidence="2 10">Belongs to the mitochondrial carrier (TC 2.A.29) family.</text>
</comment>
<dbReference type="PROSITE" id="PS50920">
    <property type="entry name" value="SOLCAR"/>
    <property type="match status" value="3"/>
</dbReference>
<dbReference type="InterPro" id="IPR023395">
    <property type="entry name" value="MCP_dom_sf"/>
</dbReference>
<name>A0A316Z1W2_9BASI</name>
<evidence type="ECO:0000256" key="9">
    <source>
        <dbReference type="PROSITE-ProRule" id="PRU00282"/>
    </source>
</evidence>
<evidence type="ECO:0000256" key="2">
    <source>
        <dbReference type="ARBA" id="ARBA00006375"/>
    </source>
</evidence>
<dbReference type="OrthoDB" id="2019556at2759"/>
<dbReference type="AlphaFoldDB" id="A0A316Z1W2"/>
<feature type="transmembrane region" description="Helical" evidence="11">
    <location>
        <begin position="60"/>
        <end position="81"/>
    </location>
</feature>
<dbReference type="GO" id="GO:0005778">
    <property type="term" value="C:peroxisomal membrane"/>
    <property type="evidence" value="ECO:0007669"/>
    <property type="project" value="UniProtKB-SubCell"/>
</dbReference>
<evidence type="ECO:0000313" key="13">
    <source>
        <dbReference type="Proteomes" id="UP000245946"/>
    </source>
</evidence>
<feature type="repeat" description="Solcar" evidence="9">
    <location>
        <begin position="237"/>
        <end position="317"/>
    </location>
</feature>
<keyword evidence="5" id="KW-0677">Repeat</keyword>
<feature type="repeat" description="Solcar" evidence="9">
    <location>
        <begin position="118"/>
        <end position="219"/>
    </location>
</feature>
<evidence type="ECO:0000256" key="11">
    <source>
        <dbReference type="SAM" id="Phobius"/>
    </source>
</evidence>
<dbReference type="GO" id="GO:0005347">
    <property type="term" value="F:ATP transmembrane transporter activity"/>
    <property type="evidence" value="ECO:0007669"/>
    <property type="project" value="TreeGrafter"/>
</dbReference>
<evidence type="ECO:0000256" key="5">
    <source>
        <dbReference type="ARBA" id="ARBA00022737"/>
    </source>
</evidence>
<keyword evidence="3 10" id="KW-0813">Transport</keyword>
<evidence type="ECO:0000256" key="3">
    <source>
        <dbReference type="ARBA" id="ARBA00022448"/>
    </source>
</evidence>
<sequence>MSDNFIHAAAGGAGGMIAMTATYPLLSISMRAAVQTDKSRHVGMLQAAQQTLEHEGVAGLYSGLSSSLVGIGVTNFVYYFFFEKSRSLLLASKSRALAAANSGKGASAGAVILAGGALTTAESMLAGLIAGCATSIISNPIWVINTRQTVRAPASAAGKAGAKSGAQGKKDVKMGFFQTLSHIVHKDGVLALWRGIGPALVLVINPILQYTAFEQLKNALVKARAGRGASVKLSDWDFFLLGALSKLFATGLTYPQIVIKSRQQSGSHSKGNVWTAMTDIIEREGVSGLYRGISSKLLQSVATAGILFASKEQVFRAVSALLASRRAAADAAAKAAVSAAGQAAKAVK</sequence>
<keyword evidence="13" id="KW-1185">Reference proteome</keyword>
<evidence type="ECO:0000256" key="6">
    <source>
        <dbReference type="ARBA" id="ARBA00022989"/>
    </source>
</evidence>
<evidence type="ECO:0000256" key="8">
    <source>
        <dbReference type="ARBA" id="ARBA00023140"/>
    </source>
</evidence>
<dbReference type="GO" id="GO:0015230">
    <property type="term" value="F:FAD transmembrane transporter activity"/>
    <property type="evidence" value="ECO:0007669"/>
    <property type="project" value="TreeGrafter"/>
</dbReference>
<reference evidence="12 13" key="1">
    <citation type="journal article" date="2018" name="Mol. Biol. Evol.">
        <title>Broad Genomic Sampling Reveals a Smut Pathogenic Ancestry of the Fungal Clade Ustilaginomycotina.</title>
        <authorList>
            <person name="Kijpornyongpan T."/>
            <person name="Mondo S.J."/>
            <person name="Barry K."/>
            <person name="Sandor L."/>
            <person name="Lee J."/>
            <person name="Lipzen A."/>
            <person name="Pangilinan J."/>
            <person name="LaButti K."/>
            <person name="Hainaut M."/>
            <person name="Henrissat B."/>
            <person name="Grigoriev I.V."/>
            <person name="Spatafora J.W."/>
            <person name="Aime M.C."/>
        </authorList>
    </citation>
    <scope>NUCLEOTIDE SEQUENCE [LARGE SCALE GENOMIC DNA]</scope>
    <source>
        <strain evidence="12 13">MCA 4186</strain>
    </source>
</reference>
<dbReference type="STRING" id="58919.A0A316Z1W2"/>
<evidence type="ECO:0000256" key="10">
    <source>
        <dbReference type="RuleBase" id="RU000488"/>
    </source>
</evidence>
<dbReference type="Gene3D" id="1.50.40.10">
    <property type="entry name" value="Mitochondrial carrier domain"/>
    <property type="match status" value="2"/>
</dbReference>
<dbReference type="InterPro" id="IPR052217">
    <property type="entry name" value="Mito/Peroxisomal_Carrier"/>
</dbReference>
<dbReference type="GO" id="GO:0015217">
    <property type="term" value="F:ADP transmembrane transporter activity"/>
    <property type="evidence" value="ECO:0007669"/>
    <property type="project" value="TreeGrafter"/>
</dbReference>
<dbReference type="GO" id="GO:0080122">
    <property type="term" value="F:AMP transmembrane transporter activity"/>
    <property type="evidence" value="ECO:0007669"/>
    <property type="project" value="TreeGrafter"/>
</dbReference>
<evidence type="ECO:0000256" key="1">
    <source>
        <dbReference type="ARBA" id="ARBA00004585"/>
    </source>
</evidence>
<dbReference type="GO" id="GO:0051724">
    <property type="term" value="F:NAD transmembrane transporter activity"/>
    <property type="evidence" value="ECO:0007669"/>
    <property type="project" value="TreeGrafter"/>
</dbReference>
<gene>
    <name evidence="12" type="ORF">FA09DRAFT_331746</name>
</gene>
<evidence type="ECO:0000256" key="7">
    <source>
        <dbReference type="ARBA" id="ARBA00023136"/>
    </source>
</evidence>
<keyword evidence="8" id="KW-0576">Peroxisome</keyword>
<keyword evidence="7 9" id="KW-0472">Membrane</keyword>
<keyword evidence="6 11" id="KW-1133">Transmembrane helix</keyword>
<accession>A0A316Z1W2</accession>
<dbReference type="Proteomes" id="UP000245946">
    <property type="component" value="Unassembled WGS sequence"/>
</dbReference>
<dbReference type="Pfam" id="PF00153">
    <property type="entry name" value="Mito_carr"/>
    <property type="match status" value="3"/>
</dbReference>
<dbReference type="EMBL" id="KZ819302">
    <property type="protein sequence ID" value="PWN95780.1"/>
    <property type="molecule type" value="Genomic_DNA"/>
</dbReference>
<keyword evidence="4 9" id="KW-0812">Transmembrane</keyword>
<dbReference type="SUPFAM" id="SSF103506">
    <property type="entry name" value="Mitochondrial carrier"/>
    <property type="match status" value="1"/>
</dbReference>
<dbReference type="PANTHER" id="PTHR45939:SF5">
    <property type="entry name" value="PEROXISOMAL MEMBRANE PROTEIN PMP34"/>
    <property type="match status" value="1"/>
</dbReference>
<comment type="subcellular location">
    <subcellularLocation>
        <location evidence="1">Peroxisome membrane</location>
        <topology evidence="1">Multi-pass membrane protein</topology>
    </subcellularLocation>
</comment>
<feature type="repeat" description="Solcar" evidence="9">
    <location>
        <begin position="2"/>
        <end position="88"/>
    </location>
</feature>
<dbReference type="GO" id="GO:0044610">
    <property type="term" value="F:FMN transmembrane transporter activity"/>
    <property type="evidence" value="ECO:0007669"/>
    <property type="project" value="TreeGrafter"/>
</dbReference>
<dbReference type="GeneID" id="37270707"/>
<evidence type="ECO:0000313" key="12">
    <source>
        <dbReference type="EMBL" id="PWN95780.1"/>
    </source>
</evidence>
<dbReference type="RefSeq" id="XP_025596059.1">
    <property type="nucleotide sequence ID" value="XM_025743163.1"/>
</dbReference>
<proteinExistence type="inferred from homology"/>
<protein>
    <submittedName>
        <fullName evidence="12">Mitochondrial carrier</fullName>
    </submittedName>
</protein>
<dbReference type="PANTHER" id="PTHR45939">
    <property type="entry name" value="PEROXISOMAL MEMBRANE PROTEIN PMP34-RELATED"/>
    <property type="match status" value="1"/>
</dbReference>